<feature type="region of interest" description="Disordered" evidence="1">
    <location>
        <begin position="1"/>
        <end position="22"/>
    </location>
</feature>
<feature type="transmembrane region" description="Helical" evidence="2">
    <location>
        <begin position="243"/>
        <end position="261"/>
    </location>
</feature>
<feature type="transmembrane region" description="Helical" evidence="2">
    <location>
        <begin position="48"/>
        <end position="67"/>
    </location>
</feature>
<keyword evidence="2" id="KW-1133">Transmembrane helix</keyword>
<evidence type="ECO:0000256" key="2">
    <source>
        <dbReference type="SAM" id="Phobius"/>
    </source>
</evidence>
<dbReference type="RefSeq" id="WP_230218904.1">
    <property type="nucleotide sequence ID" value="NZ_JAJKFT010000010.1"/>
</dbReference>
<reference evidence="3" key="1">
    <citation type="submission" date="2021-11" db="EMBL/GenBank/DDBJ databases">
        <title>Genome sequence.</title>
        <authorList>
            <person name="Sun Q."/>
        </authorList>
    </citation>
    <scope>NUCLEOTIDE SEQUENCE</scope>
    <source>
        <strain evidence="3">JC732</strain>
    </source>
</reference>
<sequence>MNDIKYDNPFQSPTTPSVSAGEAEPEIVAAGTLSVDDISTALHTIHSYWPSPLAWFGFAITVMMGLLGAFDSILIPCLTIGVPLIGYAAFVVISRQLAYQSPAWQSLFQRFGDAPQPLRIRMAPYYLEINSPSLSAILTWNRIIDIFNAPRELILVFEPQFLLPIPAHFFECEADFIAAGRMAYDKHMDHSRRDLELLIPKGAIPSLATANPPADAVVGLGRPTWPEFYATATQLMWPKPGTWFQIGSLLMASHLGALAFLEPKTNVLHSGAVFFLAIFGLIALFVAARKYYVIAKQFRQQSRSEQTQWIVTADQLRIATSSLALTFPWTYVSRIDARKDCLLFVFQRFYTVSLAKRYFSSDEDWRQVVAWAVEAKRQLQER</sequence>
<comment type="caution">
    <text evidence="3">The sequence shown here is derived from an EMBL/GenBank/DDBJ whole genome shotgun (WGS) entry which is preliminary data.</text>
</comment>
<proteinExistence type="predicted"/>
<dbReference type="AlphaFoldDB" id="A0A9X1MLD7"/>
<organism evidence="3 4">
    <name type="scientific">Blastopirellula sediminis</name>
    <dbReference type="NCBI Taxonomy" id="2894196"/>
    <lineage>
        <taxon>Bacteria</taxon>
        <taxon>Pseudomonadati</taxon>
        <taxon>Planctomycetota</taxon>
        <taxon>Planctomycetia</taxon>
        <taxon>Pirellulales</taxon>
        <taxon>Pirellulaceae</taxon>
        <taxon>Blastopirellula</taxon>
    </lineage>
</organism>
<dbReference type="Proteomes" id="UP001139103">
    <property type="component" value="Unassembled WGS sequence"/>
</dbReference>
<feature type="transmembrane region" description="Helical" evidence="2">
    <location>
        <begin position="267"/>
        <end position="288"/>
    </location>
</feature>
<feature type="transmembrane region" description="Helical" evidence="2">
    <location>
        <begin position="73"/>
        <end position="93"/>
    </location>
</feature>
<gene>
    <name evidence="3" type="ORF">LOC68_12210</name>
</gene>
<name>A0A9X1MLD7_9BACT</name>
<dbReference type="EMBL" id="JAJKFT010000010">
    <property type="protein sequence ID" value="MCC9629163.1"/>
    <property type="molecule type" value="Genomic_DNA"/>
</dbReference>
<keyword evidence="2" id="KW-0812">Transmembrane</keyword>
<evidence type="ECO:0008006" key="5">
    <source>
        <dbReference type="Google" id="ProtNLM"/>
    </source>
</evidence>
<evidence type="ECO:0000313" key="4">
    <source>
        <dbReference type="Proteomes" id="UP001139103"/>
    </source>
</evidence>
<keyword evidence="4" id="KW-1185">Reference proteome</keyword>
<feature type="compositionally biased region" description="Polar residues" evidence="1">
    <location>
        <begin position="9"/>
        <end position="18"/>
    </location>
</feature>
<keyword evidence="2" id="KW-0472">Membrane</keyword>
<accession>A0A9X1MLD7</accession>
<evidence type="ECO:0000313" key="3">
    <source>
        <dbReference type="EMBL" id="MCC9629163.1"/>
    </source>
</evidence>
<protein>
    <recommendedName>
        <fullName evidence="5">YcxB-like protein domain-containing protein</fullName>
    </recommendedName>
</protein>
<evidence type="ECO:0000256" key="1">
    <source>
        <dbReference type="SAM" id="MobiDB-lite"/>
    </source>
</evidence>